<keyword evidence="3" id="KW-1185">Reference proteome</keyword>
<name>W7TXR1_9STRA</name>
<evidence type="ECO:0000256" key="1">
    <source>
        <dbReference type="SAM" id="MobiDB-lite"/>
    </source>
</evidence>
<gene>
    <name evidence="2" type="ORF">Naga_100005g48</name>
</gene>
<dbReference type="Proteomes" id="UP000019335">
    <property type="component" value="Chromosome 11"/>
</dbReference>
<organism evidence="2 3">
    <name type="scientific">Nannochloropsis gaditana</name>
    <dbReference type="NCBI Taxonomy" id="72520"/>
    <lineage>
        <taxon>Eukaryota</taxon>
        <taxon>Sar</taxon>
        <taxon>Stramenopiles</taxon>
        <taxon>Ochrophyta</taxon>
        <taxon>Eustigmatophyceae</taxon>
        <taxon>Eustigmatales</taxon>
        <taxon>Monodopsidaceae</taxon>
        <taxon>Nannochloropsis</taxon>
    </lineage>
</organism>
<comment type="caution">
    <text evidence="2">The sequence shown here is derived from an EMBL/GenBank/DDBJ whole genome shotgun (WGS) entry which is preliminary data.</text>
</comment>
<dbReference type="AlphaFoldDB" id="W7TXR1"/>
<feature type="region of interest" description="Disordered" evidence="1">
    <location>
        <begin position="1"/>
        <end position="30"/>
    </location>
</feature>
<feature type="compositionally biased region" description="Polar residues" evidence="1">
    <location>
        <begin position="1"/>
        <end position="10"/>
    </location>
</feature>
<reference evidence="2 3" key="1">
    <citation type="journal article" date="2014" name="Mol. Plant">
        <title>Chromosome Scale Genome Assembly and Transcriptome Profiling of Nannochloropsis gaditana in Nitrogen Depletion.</title>
        <authorList>
            <person name="Corteggiani Carpinelli E."/>
            <person name="Telatin A."/>
            <person name="Vitulo N."/>
            <person name="Forcato C."/>
            <person name="D'Angelo M."/>
            <person name="Schiavon R."/>
            <person name="Vezzi A."/>
            <person name="Giacometti G.M."/>
            <person name="Morosinotto T."/>
            <person name="Valle G."/>
        </authorList>
    </citation>
    <scope>NUCLEOTIDE SEQUENCE [LARGE SCALE GENOMIC DNA]</scope>
    <source>
        <strain evidence="2 3">B-31</strain>
    </source>
</reference>
<protein>
    <submittedName>
        <fullName evidence="2">Uncharacterized protein</fullName>
    </submittedName>
</protein>
<proteinExistence type="predicted"/>
<evidence type="ECO:0000313" key="2">
    <source>
        <dbReference type="EMBL" id="EWM25421.1"/>
    </source>
</evidence>
<accession>W7TXR1</accession>
<sequence>MSRVSQSPVSLKTERVSPSIDPHAPQSTRSSSSIFHFNLLRWQGTTKRRQIFIEELGTLFTALVLFVIRSLTLSGQHEAPVGSAISDPWPRKALNFRHYKNSKTHHKNWPWKPHRAKLIIGTHEPSQLGKEEIQSTKTAYCHNQSKIAEGTCILDRKKCSRLYDTVEIISSLQTVHTCCIVQTRHEVDHCTVSNTCHNALGSAFSIKEQAIIKEAVIWCVVGSISSREFFPHKFIL</sequence>
<dbReference type="EMBL" id="AZIL01000936">
    <property type="protein sequence ID" value="EWM25421.1"/>
    <property type="molecule type" value="Genomic_DNA"/>
</dbReference>
<evidence type="ECO:0000313" key="3">
    <source>
        <dbReference type="Proteomes" id="UP000019335"/>
    </source>
</evidence>